<dbReference type="PANTHER" id="PTHR30573">
    <property type="entry name" value="QUINOLINATE SYNTHETASE A"/>
    <property type="match status" value="1"/>
</dbReference>
<keyword evidence="12" id="KW-1185">Reference proteome</keyword>
<keyword evidence="5" id="KW-0662">Pyridine nucleotide biosynthesis</keyword>
<protein>
    <recommendedName>
        <fullName evidence="3 10">Quinolinate synthase</fullName>
        <ecNumber evidence="3 10">2.5.1.72</ecNumber>
    </recommendedName>
</protein>
<dbReference type="PANTHER" id="PTHR30573:SF0">
    <property type="entry name" value="QUINOLINATE SYNTHASE, CHLOROPLASTIC"/>
    <property type="match status" value="1"/>
</dbReference>
<gene>
    <name evidence="11" type="primary">nadA</name>
    <name evidence="11" type="ORF">JCM14722_01280</name>
</gene>
<dbReference type="InterPro" id="IPR036094">
    <property type="entry name" value="NadA_sf"/>
</dbReference>
<keyword evidence="4" id="KW-0004">4Fe-4S</keyword>
<dbReference type="EC" id="2.5.1.72" evidence="3 10"/>
<dbReference type="EMBL" id="AP026708">
    <property type="protein sequence ID" value="BDQ32586.1"/>
    <property type="molecule type" value="Genomic_DNA"/>
</dbReference>
<evidence type="ECO:0000256" key="3">
    <source>
        <dbReference type="ARBA" id="ARBA00012669"/>
    </source>
</evidence>
<proteinExistence type="predicted"/>
<reference evidence="11" key="1">
    <citation type="submission" date="2022-08" db="EMBL/GenBank/DDBJ databases">
        <title>Genome Sequence of the sulphate-reducing bacterium, Pseudodesulfovibrio portus JCM14722.</title>
        <authorList>
            <person name="Kondo R."/>
            <person name="Kataoka T."/>
        </authorList>
    </citation>
    <scope>NUCLEOTIDE SEQUENCE</scope>
    <source>
        <strain evidence="11">JCM 14722</strain>
    </source>
</reference>
<sequence>MENPAQRIERIKSEMGDRLSILGHHYQTDDVIHFTDIQGDSLELARKITNLDAEHIVFCGVFFMAESAAILCRDDQKIHIPDVTASCPMADMAEAGRVRKTLEILQKDGRKIVPLTYVNSSAAVKAVVGEYDGSVCTSANARTMLDWALNQGDAVLFLPDMHLGCNTANLLGIPEDKRLVLPKDVIDGDPALHVDPAAADDKRLILWPGYCPIHEEFTLDSTRAIRETEPEAKIVVHPECSPSVVEASDGNGSTTFLIKYAEEADDGTTIYIGTEENLVNRLAARYEGRKVIRPLLSSQCEDMGKITVEKLADTLENLNYSNPVTVSNAIREPARRALERMLAVCS</sequence>
<evidence type="ECO:0000256" key="1">
    <source>
        <dbReference type="ARBA" id="ARBA00001966"/>
    </source>
</evidence>
<dbReference type="Gene3D" id="3.40.50.10800">
    <property type="entry name" value="NadA-like"/>
    <property type="match status" value="3"/>
</dbReference>
<keyword evidence="9" id="KW-0411">Iron-sulfur</keyword>
<keyword evidence="6" id="KW-0808">Transferase</keyword>
<evidence type="ECO:0000256" key="5">
    <source>
        <dbReference type="ARBA" id="ARBA00022642"/>
    </source>
</evidence>
<evidence type="ECO:0000256" key="9">
    <source>
        <dbReference type="ARBA" id="ARBA00023014"/>
    </source>
</evidence>
<dbReference type="SUPFAM" id="SSF142754">
    <property type="entry name" value="NadA-like"/>
    <property type="match status" value="1"/>
</dbReference>
<comment type="cofactor">
    <cofactor evidence="1">
        <name>[4Fe-4S] cluster</name>
        <dbReference type="ChEBI" id="CHEBI:49883"/>
    </cofactor>
</comment>
<comment type="pathway">
    <text evidence="2">Cofactor biosynthesis; NAD(+) biosynthesis; quinolinate from iminoaspartate: step 1/1.</text>
</comment>
<dbReference type="InterPro" id="IPR003473">
    <property type="entry name" value="NadA"/>
</dbReference>
<evidence type="ECO:0000256" key="6">
    <source>
        <dbReference type="ARBA" id="ARBA00022679"/>
    </source>
</evidence>
<evidence type="ECO:0000313" key="12">
    <source>
        <dbReference type="Proteomes" id="UP001061361"/>
    </source>
</evidence>
<evidence type="ECO:0000256" key="7">
    <source>
        <dbReference type="ARBA" id="ARBA00022723"/>
    </source>
</evidence>
<name>A0ABM8AMT7_9BACT</name>
<evidence type="ECO:0000256" key="10">
    <source>
        <dbReference type="NCBIfam" id="TIGR00550"/>
    </source>
</evidence>
<evidence type="ECO:0000256" key="2">
    <source>
        <dbReference type="ARBA" id="ARBA00005065"/>
    </source>
</evidence>
<dbReference type="NCBIfam" id="NF006883">
    <property type="entry name" value="PRK09375.2-4"/>
    <property type="match status" value="1"/>
</dbReference>
<dbReference type="Proteomes" id="UP001061361">
    <property type="component" value="Chromosome"/>
</dbReference>
<evidence type="ECO:0000313" key="11">
    <source>
        <dbReference type="EMBL" id="BDQ32586.1"/>
    </source>
</evidence>
<dbReference type="Pfam" id="PF02445">
    <property type="entry name" value="NadA"/>
    <property type="match status" value="1"/>
</dbReference>
<evidence type="ECO:0000256" key="8">
    <source>
        <dbReference type="ARBA" id="ARBA00023004"/>
    </source>
</evidence>
<evidence type="ECO:0000256" key="4">
    <source>
        <dbReference type="ARBA" id="ARBA00022485"/>
    </source>
</evidence>
<dbReference type="NCBIfam" id="TIGR00550">
    <property type="entry name" value="nadA"/>
    <property type="match status" value="1"/>
</dbReference>
<organism evidence="11 12">
    <name type="scientific">Pseudodesulfovibrio portus</name>
    <dbReference type="NCBI Taxonomy" id="231439"/>
    <lineage>
        <taxon>Bacteria</taxon>
        <taxon>Pseudomonadati</taxon>
        <taxon>Thermodesulfobacteriota</taxon>
        <taxon>Desulfovibrionia</taxon>
        <taxon>Desulfovibrionales</taxon>
        <taxon>Desulfovibrionaceae</taxon>
    </lineage>
</organism>
<keyword evidence="7" id="KW-0479">Metal-binding</keyword>
<keyword evidence="8" id="KW-0408">Iron</keyword>
<accession>A0ABM8AMT7</accession>